<dbReference type="Proteomes" id="UP000823964">
    <property type="component" value="Unassembled WGS sequence"/>
</dbReference>
<accession>A0A9D2AHS1</accession>
<comment type="caution">
    <text evidence="2">The sequence shown here is derived from an EMBL/GenBank/DDBJ whole genome shotgun (WGS) entry which is preliminary data.</text>
</comment>
<evidence type="ECO:0000313" key="2">
    <source>
        <dbReference type="EMBL" id="HIX19658.1"/>
    </source>
</evidence>
<feature type="domain" description="GmrSD restriction endonucleases N-terminal" evidence="1">
    <location>
        <begin position="8"/>
        <end position="54"/>
    </location>
</feature>
<reference evidence="2" key="2">
    <citation type="submission" date="2021-04" db="EMBL/GenBank/DDBJ databases">
        <authorList>
            <person name="Gilroy R."/>
        </authorList>
    </citation>
    <scope>NUCLEOTIDE SEQUENCE</scope>
    <source>
        <strain evidence="2">14975</strain>
    </source>
</reference>
<dbReference type="InterPro" id="IPR004919">
    <property type="entry name" value="GmrSD_N"/>
</dbReference>
<dbReference type="Pfam" id="PF03235">
    <property type="entry name" value="GmrSD_N"/>
    <property type="match status" value="1"/>
</dbReference>
<organism evidence="2 3">
    <name type="scientific">Candidatus Akkermansia intestinigallinarum</name>
    <dbReference type="NCBI Taxonomy" id="2838431"/>
    <lineage>
        <taxon>Bacteria</taxon>
        <taxon>Pseudomonadati</taxon>
        <taxon>Verrucomicrobiota</taxon>
        <taxon>Verrucomicrobiia</taxon>
        <taxon>Verrucomicrobiales</taxon>
        <taxon>Akkermansiaceae</taxon>
        <taxon>Akkermansia</taxon>
    </lineage>
</organism>
<protein>
    <submittedName>
        <fullName evidence="2">DUF262 domain-containing protein</fullName>
    </submittedName>
</protein>
<dbReference type="EMBL" id="DXFQ01000057">
    <property type="protein sequence ID" value="HIX19658.1"/>
    <property type="molecule type" value="Genomic_DNA"/>
</dbReference>
<evidence type="ECO:0000259" key="1">
    <source>
        <dbReference type="Pfam" id="PF03235"/>
    </source>
</evidence>
<proteinExistence type="predicted"/>
<sequence length="56" mass="6815">MGELLQYTFYIPDYQRGYRWTAAEVRELLNDLKEYQETRTKDSPPPYYLQPLVVRV</sequence>
<reference evidence="2" key="1">
    <citation type="journal article" date="2021" name="PeerJ">
        <title>Extensive microbial diversity within the chicken gut microbiome revealed by metagenomics and culture.</title>
        <authorList>
            <person name="Gilroy R."/>
            <person name="Ravi A."/>
            <person name="Getino M."/>
            <person name="Pursley I."/>
            <person name="Horton D.L."/>
            <person name="Alikhan N.F."/>
            <person name="Baker D."/>
            <person name="Gharbi K."/>
            <person name="Hall N."/>
            <person name="Watson M."/>
            <person name="Adriaenssens E.M."/>
            <person name="Foster-Nyarko E."/>
            <person name="Jarju S."/>
            <person name="Secka A."/>
            <person name="Antonio M."/>
            <person name="Oren A."/>
            <person name="Chaudhuri R.R."/>
            <person name="La Ragione R."/>
            <person name="Hildebrand F."/>
            <person name="Pallen M.J."/>
        </authorList>
    </citation>
    <scope>NUCLEOTIDE SEQUENCE</scope>
    <source>
        <strain evidence="2">14975</strain>
    </source>
</reference>
<name>A0A9D2AHS1_9BACT</name>
<gene>
    <name evidence="2" type="ORF">H9862_03535</name>
</gene>
<evidence type="ECO:0000313" key="3">
    <source>
        <dbReference type="Proteomes" id="UP000823964"/>
    </source>
</evidence>
<dbReference type="AlphaFoldDB" id="A0A9D2AHS1"/>